<keyword evidence="1" id="KW-0732">Signal</keyword>
<dbReference type="EMBL" id="LBXO01000005">
    <property type="protein sequence ID" value="KKR33623.1"/>
    <property type="molecule type" value="Genomic_DNA"/>
</dbReference>
<sequence length="1203" mass="123442">MQTLRKAIAIFTIFVTVLSLSVAVAPKANAAASAGDLIKMNGLSSIYYLGADGKRYVFPNESTYFSWYSDFSQVVTIPQAELESYPLGKNVTVRPGTKLVKITTNPNVYAVTPGGVLVRVPDESTAATLYGANWAKRVIDVADSFFTNYTVSTSVLTATAYPAGSLIKSATEPTVYYINADGTASKVATETAFNANRFSFSNVITTSVALPTLGADITAAVATITDTASGAGGVIPTGGSGLTVSLSGDTAAAASVPSLSTMVPWASVNMTASNDGAVTVNDVTFTRTGTGAASDFSGGYLYVGSTRLTTLRTVSTSDNKITFSTIGLTIPAGTTKTVTLKMNANTSSNVSGNHAFKIAAASDIVTGGATVSGSFPVQGNVLSYSAVNAATVVVTGTDGTGSKKVGETKTVLSEFTIANSNSLEDVNVTRVRLKNNGTAANDAAANYSLELDGVKVAEGVSMVDKYVDFQLATPYLLKQAKTITATVRADIVTDVTKTIELYLNNVADFEATGTAYGNFYSPKVTNTFGTGNATAYTIAGSAITVSYDGPAAADVKQNTKNYVFANLMIKSANDDVTIDTLPFTLVTSAASTTATLDNVKLVDSGNGVSYGVASDPAGLATSETLTFENVVLKKGVQYKFAVTGDVPNNVGTFTYRVDWAASGVVATYVGSDVAVSASDFSASTLTGKTFTVAAAKLTFTTAPVNAATYVKSAQKVLLYKFTAAANSVDNLKLSKLKVATTTGSSGLATLDQAFDKIELYRVDSAGAETLLDDETSLSGSSVTFSGFTTDIAKGSNNTATFVVRGNVKSAPTAGTVKLLGSTTKSDYTVRDSDSASLLDANIVVTAFTASHASTIATEGTYTAIFDNTEVGTNSNQNVLAGTSKALVGRIKFTAAKENALVKKISVTETGTITGADVSTLSLYKDKAGTQLVGTAAYVLDTNGYFDFDLTGAPFEVKNVGATYLYVFANVNGIDYSASPAPASTATAGRTIYLSLADTGDHATEATGKDTGTTLSDSGVNGAASMYSTVMGAVVSNITTAFADATLSSGTKDVFSFKVTAPASGNTASDGTPLGANIGTTTLTVASSSGITLSTFKVRRVGGANGEQTAGANATLVNGSLQIDFQAIYEGLTDGVVKPGETAEYVITATVGGISGTGNSLSVTLETVDTNFNYYHTTTTGAVTAEVNPLISGLTSVRGGTLKQ</sequence>
<dbReference type="PATRIC" id="fig|1618642.3.peg.157"/>
<proteinExistence type="predicted"/>
<protein>
    <submittedName>
        <fullName evidence="2">Cell wall surface anchor family protein</fullName>
    </submittedName>
</protein>
<reference evidence="2 3" key="1">
    <citation type="journal article" date="2015" name="Nature">
        <title>rRNA introns, odd ribosomes, and small enigmatic genomes across a large radiation of phyla.</title>
        <authorList>
            <person name="Brown C.T."/>
            <person name="Hug L.A."/>
            <person name="Thomas B.C."/>
            <person name="Sharon I."/>
            <person name="Castelle C.J."/>
            <person name="Singh A."/>
            <person name="Wilkins M.J."/>
            <person name="Williams K.H."/>
            <person name="Banfield J.F."/>
        </authorList>
    </citation>
    <scope>NUCLEOTIDE SEQUENCE [LARGE SCALE GENOMIC DNA]</scope>
</reference>
<gene>
    <name evidence="2" type="ORF">UT64_C0005G0003</name>
</gene>
<evidence type="ECO:0000256" key="1">
    <source>
        <dbReference type="SAM" id="SignalP"/>
    </source>
</evidence>
<feature type="signal peptide" evidence="1">
    <location>
        <begin position="1"/>
        <end position="30"/>
    </location>
</feature>
<organism evidence="2 3">
    <name type="scientific">Candidatus Falkowbacteria bacterium GW2011_GWF2_39_8</name>
    <dbReference type="NCBI Taxonomy" id="1618642"/>
    <lineage>
        <taxon>Bacteria</taxon>
        <taxon>Candidatus Falkowiibacteriota</taxon>
    </lineage>
</organism>
<dbReference type="Proteomes" id="UP000034137">
    <property type="component" value="Unassembled WGS sequence"/>
</dbReference>
<accession>A0A0G0Q0E4</accession>
<name>A0A0G0Q0E4_9BACT</name>
<comment type="caution">
    <text evidence="2">The sequence shown here is derived from an EMBL/GenBank/DDBJ whole genome shotgun (WGS) entry which is preliminary data.</text>
</comment>
<evidence type="ECO:0000313" key="2">
    <source>
        <dbReference type="EMBL" id="KKR33623.1"/>
    </source>
</evidence>
<dbReference type="AlphaFoldDB" id="A0A0G0Q0E4"/>
<evidence type="ECO:0000313" key="3">
    <source>
        <dbReference type="Proteomes" id="UP000034137"/>
    </source>
</evidence>
<feature type="chain" id="PRO_5002534080" evidence="1">
    <location>
        <begin position="31"/>
        <end position="1203"/>
    </location>
</feature>